<comment type="caution">
    <text evidence="2">The sequence shown here is derived from an EMBL/GenBank/DDBJ whole genome shotgun (WGS) entry which is preliminary data.</text>
</comment>
<dbReference type="InParanoid" id="A0A409VPS0"/>
<sequence length="347" mass="39147">MDRLERDIYENYIDNRSPTYSRNTGPRLHSSVPRHYLETTGPFQSPVPSPYPQAVFSMNRSGSDNRSSEFSTAPWPDRVNSYRQGRSYHGYSVPSGHFDAQYGRQGMDIEDIANSSPPASERRAMRNSSPQMSFNYPSHHNSPALSSATSSYRDSRISQGPVQCSDARYSQAEEPAFLNRSSRNEHLSPSQTQLVRYEVNHGLAPKIDQSYTRRHGIDYATLPDNFTSGWSMATTRDSDSEDLSIDSLQHSQSDHYSQYTDTTSRSSDYVESYDVDSREEYDHEDYLDHDDGLDTNPEFMSGEVASDEGAYDFPGEVPGYDYDGHESYSDGYSSSFSEGDDGYGDSE</sequence>
<feature type="compositionally biased region" description="Polar residues" evidence="1">
    <location>
        <begin position="249"/>
        <end position="263"/>
    </location>
</feature>
<feature type="compositionally biased region" description="Acidic residues" evidence="1">
    <location>
        <begin position="338"/>
        <end position="347"/>
    </location>
</feature>
<evidence type="ECO:0000313" key="2">
    <source>
        <dbReference type="EMBL" id="PPQ68275.1"/>
    </source>
</evidence>
<name>A0A409VPS0_9AGAR</name>
<feature type="region of interest" description="Disordered" evidence="1">
    <location>
        <begin position="286"/>
        <end position="347"/>
    </location>
</feature>
<feature type="region of interest" description="Disordered" evidence="1">
    <location>
        <begin position="110"/>
        <end position="170"/>
    </location>
</feature>
<reference evidence="2 3" key="1">
    <citation type="journal article" date="2018" name="Evol. Lett.">
        <title>Horizontal gene cluster transfer increased hallucinogenic mushroom diversity.</title>
        <authorList>
            <person name="Reynolds H.T."/>
            <person name="Vijayakumar V."/>
            <person name="Gluck-Thaler E."/>
            <person name="Korotkin H.B."/>
            <person name="Matheny P.B."/>
            <person name="Slot J.C."/>
        </authorList>
    </citation>
    <scope>NUCLEOTIDE SEQUENCE [LARGE SCALE GENOMIC DNA]</scope>
    <source>
        <strain evidence="2 3">SRW20</strain>
    </source>
</reference>
<evidence type="ECO:0000256" key="1">
    <source>
        <dbReference type="SAM" id="MobiDB-lite"/>
    </source>
</evidence>
<gene>
    <name evidence="2" type="ORF">CVT26_006192</name>
</gene>
<feature type="region of interest" description="Disordered" evidence="1">
    <location>
        <begin position="233"/>
        <end position="274"/>
    </location>
</feature>
<proteinExistence type="predicted"/>
<dbReference type="OrthoDB" id="3061594at2759"/>
<organism evidence="2 3">
    <name type="scientific">Gymnopilus dilepis</name>
    <dbReference type="NCBI Taxonomy" id="231916"/>
    <lineage>
        <taxon>Eukaryota</taxon>
        <taxon>Fungi</taxon>
        <taxon>Dikarya</taxon>
        <taxon>Basidiomycota</taxon>
        <taxon>Agaricomycotina</taxon>
        <taxon>Agaricomycetes</taxon>
        <taxon>Agaricomycetidae</taxon>
        <taxon>Agaricales</taxon>
        <taxon>Agaricineae</taxon>
        <taxon>Hymenogastraceae</taxon>
        <taxon>Gymnopilus</taxon>
    </lineage>
</organism>
<dbReference type="EMBL" id="NHYE01005599">
    <property type="protein sequence ID" value="PPQ68275.1"/>
    <property type="molecule type" value="Genomic_DNA"/>
</dbReference>
<evidence type="ECO:0000313" key="3">
    <source>
        <dbReference type="Proteomes" id="UP000284706"/>
    </source>
</evidence>
<protein>
    <submittedName>
        <fullName evidence="2">Uncharacterized protein</fullName>
    </submittedName>
</protein>
<accession>A0A409VPS0</accession>
<feature type="region of interest" description="Disordered" evidence="1">
    <location>
        <begin position="58"/>
        <end position="78"/>
    </location>
</feature>
<dbReference type="AlphaFoldDB" id="A0A409VPS0"/>
<feature type="compositionally biased region" description="Polar residues" evidence="1">
    <location>
        <begin position="126"/>
        <end position="162"/>
    </location>
</feature>
<keyword evidence="3" id="KW-1185">Reference proteome</keyword>
<dbReference type="Proteomes" id="UP000284706">
    <property type="component" value="Unassembled WGS sequence"/>
</dbReference>
<feature type="compositionally biased region" description="Polar residues" evidence="1">
    <location>
        <begin position="58"/>
        <end position="71"/>
    </location>
</feature>